<gene>
    <name evidence="1" type="ORF">FVEG_17010</name>
</gene>
<keyword evidence="2" id="KW-1185">Reference proteome</keyword>
<dbReference type="EMBL" id="CM000586">
    <property type="protein sequence ID" value="EWG52704.1"/>
    <property type="molecule type" value="Genomic_DNA"/>
</dbReference>
<dbReference type="AlphaFoldDB" id="W7MXY2"/>
<sequence>MSIGHRAAEEKGRDEFRYLAVCGSSGRFGISPRLHKVDQGSKGRVGTFTDLSPVDHYGQGPANHTQAITMYAASSTIDQDVAVESETLQAASYRGTVRCSAVLVHSKPGQLGKMAPAYLKSPKLGSHEYKLTNKHTYFPLYQRS</sequence>
<evidence type="ECO:0000313" key="1">
    <source>
        <dbReference type="EMBL" id="EWG52704.1"/>
    </source>
</evidence>
<proteinExistence type="predicted"/>
<dbReference type="RefSeq" id="XP_018758895.1">
    <property type="nucleotide sequence ID" value="XM_018906250.1"/>
</dbReference>
<evidence type="ECO:0000313" key="2">
    <source>
        <dbReference type="Proteomes" id="UP000009096"/>
    </source>
</evidence>
<accession>W7MXY2</accession>
<dbReference type="KEGG" id="fvr:FVEG_17010"/>
<dbReference type="VEuPathDB" id="FungiDB:FVEG_17010"/>
<protein>
    <submittedName>
        <fullName evidence="1">Uncharacterized protein</fullName>
    </submittedName>
</protein>
<organism evidence="1 2">
    <name type="scientific">Gibberella moniliformis (strain M3125 / FGSC 7600)</name>
    <name type="common">Maize ear and stalk rot fungus</name>
    <name type="synonym">Fusarium verticillioides</name>
    <dbReference type="NCBI Taxonomy" id="334819"/>
    <lineage>
        <taxon>Eukaryota</taxon>
        <taxon>Fungi</taxon>
        <taxon>Dikarya</taxon>
        <taxon>Ascomycota</taxon>
        <taxon>Pezizomycotina</taxon>
        <taxon>Sordariomycetes</taxon>
        <taxon>Hypocreomycetidae</taxon>
        <taxon>Hypocreales</taxon>
        <taxon>Nectriaceae</taxon>
        <taxon>Fusarium</taxon>
        <taxon>Fusarium fujikuroi species complex</taxon>
    </lineage>
</organism>
<dbReference type="GeneID" id="30073886"/>
<dbReference type="EMBL" id="DS022257">
    <property type="protein sequence ID" value="EWG52704.1"/>
    <property type="molecule type" value="Genomic_DNA"/>
</dbReference>
<name>W7MXY2_GIBM7</name>
<reference evidence="1 2" key="1">
    <citation type="journal article" date="2010" name="Nature">
        <title>Comparative genomics reveals mobile pathogenicity chromosomes in Fusarium.</title>
        <authorList>
            <person name="Ma L.J."/>
            <person name="van der Does H.C."/>
            <person name="Borkovich K.A."/>
            <person name="Coleman J.J."/>
            <person name="Daboussi M.J."/>
            <person name="Di Pietro A."/>
            <person name="Dufresne M."/>
            <person name="Freitag M."/>
            <person name="Grabherr M."/>
            <person name="Henrissat B."/>
            <person name="Houterman P.M."/>
            <person name="Kang S."/>
            <person name="Shim W.B."/>
            <person name="Woloshuk C."/>
            <person name="Xie X."/>
            <person name="Xu J.R."/>
            <person name="Antoniw J."/>
            <person name="Baker S.E."/>
            <person name="Bluhm B.H."/>
            <person name="Breakspear A."/>
            <person name="Brown D.W."/>
            <person name="Butchko R.A."/>
            <person name="Chapman S."/>
            <person name="Coulson R."/>
            <person name="Coutinho P.M."/>
            <person name="Danchin E.G."/>
            <person name="Diener A."/>
            <person name="Gale L.R."/>
            <person name="Gardiner D.M."/>
            <person name="Goff S."/>
            <person name="Hammond-Kosack K.E."/>
            <person name="Hilburn K."/>
            <person name="Hua-Van A."/>
            <person name="Jonkers W."/>
            <person name="Kazan K."/>
            <person name="Kodira C.D."/>
            <person name="Koehrsen M."/>
            <person name="Kumar L."/>
            <person name="Lee Y.H."/>
            <person name="Li L."/>
            <person name="Manners J.M."/>
            <person name="Miranda-Saavedra D."/>
            <person name="Mukherjee M."/>
            <person name="Park G."/>
            <person name="Park J."/>
            <person name="Park S.Y."/>
            <person name="Proctor R.H."/>
            <person name="Regev A."/>
            <person name="Ruiz-Roldan M.C."/>
            <person name="Sain D."/>
            <person name="Sakthikumar S."/>
            <person name="Sykes S."/>
            <person name="Schwartz D.C."/>
            <person name="Turgeon B.G."/>
            <person name="Wapinski I."/>
            <person name="Yoder O."/>
            <person name="Young S."/>
            <person name="Zeng Q."/>
            <person name="Zhou S."/>
            <person name="Galagan J."/>
            <person name="Cuomo C.A."/>
            <person name="Kistler H.C."/>
            <person name="Rep M."/>
        </authorList>
    </citation>
    <scope>NUCLEOTIDE SEQUENCE [LARGE SCALE GENOMIC DNA]</scope>
    <source>
        <strain evidence="2">M3125 / FGSC 7600</strain>
    </source>
</reference>
<dbReference type="Proteomes" id="UP000009096">
    <property type="component" value="Chromosome 9"/>
</dbReference>